<comment type="subcellular location">
    <subcellularLocation>
        <location evidence="5">Cell inner membrane</location>
        <topology evidence="5">Multi-pass membrane protein</topology>
    </subcellularLocation>
</comment>
<gene>
    <name evidence="5" type="primary">yciB</name>
    <name evidence="6" type="ORF">EVA68_04845</name>
</gene>
<keyword evidence="5" id="KW-0997">Cell inner membrane</keyword>
<keyword evidence="1 5" id="KW-1003">Cell membrane</keyword>
<evidence type="ECO:0000256" key="4">
    <source>
        <dbReference type="ARBA" id="ARBA00023136"/>
    </source>
</evidence>
<dbReference type="EMBL" id="SHAG01000015">
    <property type="protein sequence ID" value="RZO76228.1"/>
    <property type="molecule type" value="Genomic_DNA"/>
</dbReference>
<feature type="transmembrane region" description="Helical" evidence="5">
    <location>
        <begin position="152"/>
        <end position="170"/>
    </location>
</feature>
<feature type="transmembrane region" description="Helical" evidence="5">
    <location>
        <begin position="23"/>
        <end position="42"/>
    </location>
</feature>
<evidence type="ECO:0000313" key="6">
    <source>
        <dbReference type="EMBL" id="RZO76228.1"/>
    </source>
</evidence>
<dbReference type="PANTHER" id="PTHR36917:SF1">
    <property type="entry name" value="INNER MEMBRANE-SPANNING PROTEIN YCIB"/>
    <property type="match status" value="1"/>
</dbReference>
<feature type="transmembrane region" description="Helical" evidence="5">
    <location>
        <begin position="54"/>
        <end position="69"/>
    </location>
</feature>
<comment type="function">
    <text evidence="5">Plays a role in cell envelope biogenesis, maintenance of cell envelope integrity and membrane homeostasis.</text>
</comment>
<dbReference type="AlphaFoldDB" id="A0A520S187"/>
<keyword evidence="3 5" id="KW-1133">Transmembrane helix</keyword>
<organism evidence="6 7">
    <name type="scientific">OM182 bacterium</name>
    <dbReference type="NCBI Taxonomy" id="2510334"/>
    <lineage>
        <taxon>Bacteria</taxon>
        <taxon>Pseudomonadati</taxon>
        <taxon>Pseudomonadota</taxon>
        <taxon>Gammaproteobacteria</taxon>
        <taxon>OMG group</taxon>
        <taxon>OM182 clade</taxon>
    </lineage>
</organism>
<protein>
    <recommendedName>
        <fullName evidence="5">Inner membrane-spanning protein YciB</fullName>
    </recommendedName>
</protein>
<feature type="transmembrane region" description="Helical" evidence="5">
    <location>
        <begin position="81"/>
        <end position="97"/>
    </location>
</feature>
<dbReference type="GO" id="GO:0005886">
    <property type="term" value="C:plasma membrane"/>
    <property type="evidence" value="ECO:0007669"/>
    <property type="project" value="UniProtKB-SubCell"/>
</dbReference>
<proteinExistence type="inferred from homology"/>
<dbReference type="HAMAP" id="MF_00189">
    <property type="entry name" value="YciB"/>
    <property type="match status" value="1"/>
</dbReference>
<dbReference type="Proteomes" id="UP000316199">
    <property type="component" value="Unassembled WGS sequence"/>
</dbReference>
<evidence type="ECO:0000256" key="3">
    <source>
        <dbReference type="ARBA" id="ARBA00022989"/>
    </source>
</evidence>
<keyword evidence="4 5" id="KW-0472">Membrane</keyword>
<comment type="similarity">
    <text evidence="5">Belongs to the YciB family.</text>
</comment>
<evidence type="ECO:0000256" key="5">
    <source>
        <dbReference type="HAMAP-Rule" id="MF_00189"/>
    </source>
</evidence>
<name>A0A520S187_9GAMM</name>
<sequence length="186" mass="21336">MKQFVELLPVALFVAVYFFTKDIYLSTSLLMGGMCLQVGFEYGKNKKVSKQTQIIFWVAMIFGGATLFFRNEEFIQWKPTIVNWLFCTVLITSQYLAKDNLLKKMLGSQIILPDGIWRVLAIGWAAGFFFAGLLNLFVAYNFTLDFWVSYKLFGGFIITLIYIIITIIYLSKGGYLREKEISDSEG</sequence>
<reference evidence="6 7" key="1">
    <citation type="submission" date="2019-02" db="EMBL/GenBank/DDBJ databases">
        <title>Prokaryotic population dynamics and viral predation in marine succession experiment using metagenomics: the confinement effect.</title>
        <authorList>
            <person name="Haro-Moreno J.M."/>
            <person name="Rodriguez-Valera F."/>
            <person name="Lopez-Perez M."/>
        </authorList>
    </citation>
    <scope>NUCLEOTIDE SEQUENCE [LARGE SCALE GENOMIC DNA]</scope>
    <source>
        <strain evidence="6">MED-G157</strain>
    </source>
</reference>
<dbReference type="InterPro" id="IPR006008">
    <property type="entry name" value="YciB"/>
</dbReference>
<evidence type="ECO:0000256" key="1">
    <source>
        <dbReference type="ARBA" id="ARBA00022475"/>
    </source>
</evidence>
<dbReference type="PANTHER" id="PTHR36917">
    <property type="entry name" value="INTRACELLULAR SEPTATION PROTEIN A-RELATED"/>
    <property type="match status" value="1"/>
</dbReference>
<dbReference type="Pfam" id="PF04279">
    <property type="entry name" value="IspA"/>
    <property type="match status" value="1"/>
</dbReference>
<evidence type="ECO:0000313" key="7">
    <source>
        <dbReference type="Proteomes" id="UP000316199"/>
    </source>
</evidence>
<keyword evidence="2 5" id="KW-0812">Transmembrane</keyword>
<feature type="transmembrane region" description="Helical" evidence="5">
    <location>
        <begin position="117"/>
        <end position="140"/>
    </location>
</feature>
<accession>A0A520S187</accession>
<evidence type="ECO:0000256" key="2">
    <source>
        <dbReference type="ARBA" id="ARBA00022692"/>
    </source>
</evidence>
<comment type="caution">
    <text evidence="6">The sequence shown here is derived from an EMBL/GenBank/DDBJ whole genome shotgun (WGS) entry which is preliminary data.</text>
</comment>